<evidence type="ECO:0000313" key="1">
    <source>
        <dbReference type="EMBL" id="TWR89776.1"/>
    </source>
</evidence>
<dbReference type="EMBL" id="VFIP01000026">
    <property type="protein sequence ID" value="TWR89776.1"/>
    <property type="molecule type" value="Genomic_DNA"/>
</dbReference>
<evidence type="ECO:0000313" key="2">
    <source>
        <dbReference type="Proteomes" id="UP000317901"/>
    </source>
</evidence>
<name>A0A5C5PWD4_9PSED</name>
<sequence>MAEIRANFLMSYRSIAAGTTLKMVDNLVTDTPKAAAAEAITPSTAIQVSLSSAALQITALLQRTEANNSSAADGFERFIQNLHQQLSTQGLDALALRELPEPQTRQRIALSMQASNYLLKSFYGQEKLHANVSSNNPFEGLDRLSLSHIAFDACGAFTPIERQVAFLDLTERDIEFRKQTSGLLQPLSHRDTKVPWIGLSAYLRDAQLASGMSEGERVWRDYKPANVLYAHAQLIMDQHDIDRVDFPAYSNLKSSTDSALGVVADAEGLSTWINIPVRLLTSQGLYLGLIESATKQANDKRSVTNTDILQHRNGYSLYSIVGSYQ</sequence>
<reference evidence="1 2" key="1">
    <citation type="submission" date="2019-06" db="EMBL/GenBank/DDBJ databases">
        <title>Pseudomonas bimorpha sp. nov. isolated from bovine raw milk and skim milk concentrate.</title>
        <authorList>
            <person name="Hofmann K."/>
            <person name="Huptas C."/>
            <person name="Doll E."/>
            <person name="Scherer S."/>
            <person name="Wenning M."/>
        </authorList>
    </citation>
    <scope>NUCLEOTIDE SEQUENCE [LARGE SCALE GENOMIC DNA]</scope>
    <source>
        <strain evidence="1 2">DSM 108990</strain>
    </source>
</reference>
<comment type="caution">
    <text evidence="1">The sequence shown here is derived from an EMBL/GenBank/DDBJ whole genome shotgun (WGS) entry which is preliminary data.</text>
</comment>
<gene>
    <name evidence="1" type="ORF">FJD37_14255</name>
</gene>
<dbReference type="AlphaFoldDB" id="A0A5C5PWD4"/>
<protein>
    <submittedName>
        <fullName evidence="1">Uncharacterized protein</fullName>
    </submittedName>
</protein>
<dbReference type="Proteomes" id="UP000317901">
    <property type="component" value="Unassembled WGS sequence"/>
</dbReference>
<proteinExistence type="predicted"/>
<dbReference type="OrthoDB" id="6154575at2"/>
<dbReference type="RefSeq" id="WP_146426499.1">
    <property type="nucleotide sequence ID" value="NZ_VFIP01000026.1"/>
</dbReference>
<organism evidence="1 2">
    <name type="scientific">Pseudomonas saxonica</name>
    <dbReference type="NCBI Taxonomy" id="2600598"/>
    <lineage>
        <taxon>Bacteria</taxon>
        <taxon>Pseudomonadati</taxon>
        <taxon>Pseudomonadota</taxon>
        <taxon>Gammaproteobacteria</taxon>
        <taxon>Pseudomonadales</taxon>
        <taxon>Pseudomonadaceae</taxon>
        <taxon>Pseudomonas</taxon>
    </lineage>
</organism>
<accession>A0A5C5PWD4</accession>